<keyword evidence="3" id="KW-0472">Membrane</keyword>
<accession>A0A4Q5LZ49</accession>
<dbReference type="GO" id="GO:0005829">
    <property type="term" value="C:cytosol"/>
    <property type="evidence" value="ECO:0007669"/>
    <property type="project" value="TreeGrafter"/>
</dbReference>
<dbReference type="Proteomes" id="UP000293162">
    <property type="component" value="Unassembled WGS sequence"/>
</dbReference>
<protein>
    <submittedName>
        <fullName evidence="4">Colanic acid biosynthesis acetyltransferase WcaF</fullName>
    </submittedName>
</protein>
<dbReference type="InterPro" id="IPR051159">
    <property type="entry name" value="Hexapeptide_acetyltransf"/>
</dbReference>
<dbReference type="GO" id="GO:0008374">
    <property type="term" value="F:O-acyltransferase activity"/>
    <property type="evidence" value="ECO:0007669"/>
    <property type="project" value="TreeGrafter"/>
</dbReference>
<evidence type="ECO:0000313" key="5">
    <source>
        <dbReference type="Proteomes" id="UP000293162"/>
    </source>
</evidence>
<evidence type="ECO:0000313" key="4">
    <source>
        <dbReference type="EMBL" id="RYU95124.1"/>
    </source>
</evidence>
<dbReference type="SUPFAM" id="SSF51161">
    <property type="entry name" value="Trimeric LpxA-like enzymes"/>
    <property type="match status" value="1"/>
</dbReference>
<organism evidence="4 5">
    <name type="scientific">Emticicia agri</name>
    <dbReference type="NCBI Taxonomy" id="2492393"/>
    <lineage>
        <taxon>Bacteria</taxon>
        <taxon>Pseudomonadati</taxon>
        <taxon>Bacteroidota</taxon>
        <taxon>Cytophagia</taxon>
        <taxon>Cytophagales</taxon>
        <taxon>Leadbetterellaceae</taxon>
        <taxon>Emticicia</taxon>
    </lineage>
</organism>
<keyword evidence="5" id="KW-1185">Reference proteome</keyword>
<dbReference type="Gene3D" id="2.160.10.10">
    <property type="entry name" value="Hexapeptide repeat proteins"/>
    <property type="match status" value="1"/>
</dbReference>
<comment type="caution">
    <text evidence="4">The sequence shown here is derived from an EMBL/GenBank/DDBJ whole genome shotgun (WGS) entry which is preliminary data.</text>
</comment>
<keyword evidence="3" id="KW-0812">Transmembrane</keyword>
<sequence length="188" mass="20896">MNKTDLSKYNNDWYKDSELTRGFLITFLWFITNRIFLNSYLPIPGSIKKVILKAFGAKVGSGLTIKPKVNIKAPWNLVIGDNVWIGECVWIDSIGKVTIGNNVCISQGALLLSGNHNYKKEAFDLIIKDIRLEDGVWIGAKSVVCTGVTCFSHAVLAVNSVATHNLDAYQIYQGNPAKPVRDRIIAIR</sequence>
<evidence type="ECO:0000256" key="2">
    <source>
        <dbReference type="ARBA" id="ARBA00022679"/>
    </source>
</evidence>
<dbReference type="CDD" id="cd05825">
    <property type="entry name" value="LbH_wcaF_like"/>
    <property type="match status" value="1"/>
</dbReference>
<keyword evidence="3" id="KW-1133">Transmembrane helix</keyword>
<feature type="transmembrane region" description="Helical" evidence="3">
    <location>
        <begin position="20"/>
        <end position="41"/>
    </location>
</feature>
<dbReference type="RefSeq" id="WP_130021570.1">
    <property type="nucleotide sequence ID" value="NZ_SEWF01000018.1"/>
</dbReference>
<gene>
    <name evidence="4" type="primary">wcaF</name>
    <name evidence="4" type="ORF">EWM59_13835</name>
</gene>
<dbReference type="OrthoDB" id="9814490at2"/>
<proteinExistence type="inferred from homology"/>
<reference evidence="4 5" key="1">
    <citation type="submission" date="2019-02" db="EMBL/GenBank/DDBJ databases">
        <title>Bacterial novel species Emticicia sp. 17J42-9 isolated from soil.</title>
        <authorList>
            <person name="Jung H.-Y."/>
        </authorList>
    </citation>
    <scope>NUCLEOTIDE SEQUENCE [LARGE SCALE GENOMIC DNA]</scope>
    <source>
        <strain evidence="4 5">17J42-9</strain>
    </source>
</reference>
<dbReference type="PANTHER" id="PTHR23416">
    <property type="entry name" value="SIALIC ACID SYNTHASE-RELATED"/>
    <property type="match status" value="1"/>
</dbReference>
<keyword evidence="2 4" id="KW-0808">Transferase</keyword>
<dbReference type="NCBIfam" id="NF007797">
    <property type="entry name" value="PRK10502.1"/>
    <property type="match status" value="1"/>
</dbReference>
<dbReference type="PANTHER" id="PTHR23416:SF23">
    <property type="entry name" value="ACETYLTRANSFERASE C18B11.09C-RELATED"/>
    <property type="match status" value="1"/>
</dbReference>
<dbReference type="EMBL" id="SEWF01000018">
    <property type="protein sequence ID" value="RYU95124.1"/>
    <property type="molecule type" value="Genomic_DNA"/>
</dbReference>
<dbReference type="InterPro" id="IPR011004">
    <property type="entry name" value="Trimer_LpxA-like_sf"/>
</dbReference>
<evidence type="ECO:0000256" key="3">
    <source>
        <dbReference type="SAM" id="Phobius"/>
    </source>
</evidence>
<evidence type="ECO:0000256" key="1">
    <source>
        <dbReference type="ARBA" id="ARBA00007274"/>
    </source>
</evidence>
<dbReference type="AlphaFoldDB" id="A0A4Q5LZ49"/>
<name>A0A4Q5LZ49_9BACT</name>
<comment type="similarity">
    <text evidence="1">Belongs to the transferase hexapeptide repeat family.</text>
</comment>